<name>E4S7Y8_CALA7</name>
<keyword evidence="1" id="KW-0732">Signal</keyword>
<dbReference type="OrthoDB" id="1699243at2"/>
<evidence type="ECO:0000259" key="2">
    <source>
        <dbReference type="PROSITE" id="PS51272"/>
    </source>
</evidence>
<dbReference type="Proteomes" id="UP000009256">
    <property type="component" value="Chromosome"/>
</dbReference>
<dbReference type="STRING" id="632335.Calkr_2453"/>
<dbReference type="RefSeq" id="WP_013433602.1">
    <property type="nucleotide sequence ID" value="NC_014721.1"/>
</dbReference>
<dbReference type="Pfam" id="PF00395">
    <property type="entry name" value="SLH"/>
    <property type="match status" value="1"/>
</dbReference>
<evidence type="ECO:0000313" key="3">
    <source>
        <dbReference type="EMBL" id="ADQ41888.1"/>
    </source>
</evidence>
<organism evidence="3 4">
    <name type="scientific">Caldicellulosiruptor acetigenus (strain ATCC 700853 / DSM 12137 / I77R1B)</name>
    <name type="common">Caldicellulosiruptor kristjanssonii</name>
    <dbReference type="NCBI Taxonomy" id="632335"/>
    <lineage>
        <taxon>Bacteria</taxon>
        <taxon>Bacillati</taxon>
        <taxon>Bacillota</taxon>
        <taxon>Bacillota incertae sedis</taxon>
        <taxon>Caldicellulosiruptorales</taxon>
        <taxon>Caldicellulosiruptoraceae</taxon>
        <taxon>Caldicellulosiruptor</taxon>
    </lineage>
</organism>
<dbReference type="Pfam" id="PF13205">
    <property type="entry name" value="Big_5"/>
    <property type="match status" value="1"/>
</dbReference>
<dbReference type="PANTHER" id="PTHR43308">
    <property type="entry name" value="OUTER MEMBRANE PROTEIN ALPHA-RELATED"/>
    <property type="match status" value="1"/>
</dbReference>
<dbReference type="eggNOG" id="COG0544">
    <property type="taxonomic scope" value="Bacteria"/>
</dbReference>
<dbReference type="AlphaFoldDB" id="E4S7Y8"/>
<keyword evidence="4" id="KW-1185">Reference proteome</keyword>
<evidence type="ECO:0000256" key="1">
    <source>
        <dbReference type="ARBA" id="ARBA00022729"/>
    </source>
</evidence>
<dbReference type="eggNOG" id="COG0737">
    <property type="taxonomic scope" value="Bacteria"/>
</dbReference>
<protein>
    <submittedName>
        <fullName evidence="3">S-layer domain-containing protein</fullName>
    </submittedName>
</protein>
<dbReference type="EMBL" id="CP002326">
    <property type="protein sequence ID" value="ADQ41888.1"/>
    <property type="molecule type" value="Genomic_DNA"/>
</dbReference>
<dbReference type="InterPro" id="IPR051465">
    <property type="entry name" value="Cell_Envelope_Struct_Comp"/>
</dbReference>
<dbReference type="PANTHER" id="PTHR43308:SF5">
    <property type="entry name" value="S-LAYER PROTEIN _ PEPTIDOGLYCAN ENDO-BETA-N-ACETYLGLUCOSAMINIDASE"/>
    <property type="match status" value="1"/>
</dbReference>
<reference evidence="3 4" key="2">
    <citation type="journal article" date="2011" name="J. Bacteriol.">
        <title>Complete genome sequences for the anaerobic, extremely thermophilic plant biomass-degrading bacteria Caldicellulosiruptor hydrothermalis, Caldicellulosiruptor kristjanssonii, Caldicellulosiruptor kronotskyensis, Caldicellulosiruptor owensenis, and Caldicellulosiruptor lactoaceticus.</title>
        <authorList>
            <person name="Blumer-Schuette S.E."/>
            <person name="Ozdemir I."/>
            <person name="Mistry D."/>
            <person name="Lucas S."/>
            <person name="Lapidus A."/>
            <person name="Cheng J.F."/>
            <person name="Goodwin L.A."/>
            <person name="Pitluck S."/>
            <person name="Land M.L."/>
            <person name="Hauser L.J."/>
            <person name="Woyke T."/>
            <person name="Mikhailova N."/>
            <person name="Pati A."/>
            <person name="Kyrpides N.C."/>
            <person name="Ivanova N."/>
            <person name="Detter J.C."/>
            <person name="Walston-Davenport K."/>
            <person name="Han S."/>
            <person name="Adams M.W."/>
            <person name="Kelly R.M."/>
        </authorList>
    </citation>
    <scope>NUCLEOTIDE SEQUENCE [LARGE SCALE GENOMIC DNA]</scope>
    <source>
        <strain evidence="4">ATCC 700853 / DSM 12137 / I77R1B</strain>
    </source>
</reference>
<sequence length="1153" mass="128763">MKSTLKQMIVFTACLFLCICFFSSKSYSLNTSYYLRAAQVLREKNVMVGDTKGNLNLDKPLKRSEISKMIVILLGKKKLAEHYLNLRKTSFKDVKTNYWGLGYIEAARSLGILTGYPDGNFRPEQYLKIEELTAIVVRALGFKESDLKGKWPLNYVQKAFDLNLYYNIESDIELGKYVTRGQTAAILYNAFLNSSLKNPTIINVEPIDLTTLKVTFDKELQTINTSDLKLSNNIKILSVNFSDQSKQIIEVKTSPQKENSHYTLYYKDSAFQFISIKLPFVIEDTLKVENLTKMYISFSKQLVNNQKNLDSIKIYVNDKEVTNVKKTLLNNSETVSLEFEQRLNQGDKLKIFIFNLLSTSGQYLTAVKEFTVIDSAKPLVTNVKVIDSKKIRVEFNEPILVTSINSYAVCTLSTVGLNIFIDGNPAYAKINSNQAGKIIEIELFNPLREGNHDLEITQLKDLAGNVLDSYKYTFWVNAEKEPPKVVSVEIKSNRNIVILFNEEIKSTNNVPYGEFEVYQSNDSLNHAINANIRLLSDKKTVEITLAPQLKLDVRALVFVQIRVRNVEDLSGNKLTEWINYTTKANDDTTKPGVKNVSVMNNNSIIIEFTENVDSNNLNNCFSLISLDGSKIIEPFASSVKQYKENIFTSYIVTFNTLSKVNNGKYTLKITDIRDMSVRENSIDTVTFQIEAKDTCPPTIVSAIAKYDPNSDNDKIEISFSEQMDIEKLRDLSLYYVGTNNPNISLSSIRNARIENISPTADKVVIVIPGADDPTPGRWSPAGGIINKIAVPFLRDTSNNLIENASFSQPYTVLFNLKGISPHDIDVSAVDKNTIEIRALNGFSFSYFEPSSIMFRNAIATTPLNGSPDNDKVCGLNITSYSISSDKKVITIKFANSLTSKAHADTNDTDNEPEPLKIFTTNSNIKDQYGFSLEIPPSANLSTYPSIAVKDKIPPVQTGVISGTGPASDLVIFTFDEAIFSINDVTSSVLAAAIELKINDTILIPEVDYIAYIQNNSLVAKIKKPDVIDSKISAVIKRPELFVDESKNIVITLNMQTVEHITERTPPNVTAEYSASDARKVKLVFTEPMDPQTLIPGNFSCTNGGDIIKFEKSVDNKSVEITFTNPLVNGCEINISPNVKDLAGNSVATQVLKK</sequence>
<dbReference type="HOGENOM" id="CLU_296603_0_0_9"/>
<reference key="1">
    <citation type="submission" date="2010-11" db="EMBL/GenBank/DDBJ databases">
        <title>Complete sequence of chromosome of Caldicellulosiruptor kristjanssonii 177R1B.</title>
        <authorList>
            <consortium name="US DOE Joint Genome Institute"/>
            <person name="Lucas S."/>
            <person name="Copeland A."/>
            <person name="Lapidus A."/>
            <person name="Cheng J.-F."/>
            <person name="Bruce D."/>
            <person name="Goodwin L."/>
            <person name="Pitluck S."/>
            <person name="Davenport K."/>
            <person name="Detter J.C."/>
            <person name="Han C."/>
            <person name="Tapia R."/>
            <person name="Land M."/>
            <person name="Hauser L."/>
            <person name="Jeffries C."/>
            <person name="Kyrpides N."/>
            <person name="Ivanova N."/>
            <person name="Mikhailova N."/>
            <person name="Blumer-Schuette S.E."/>
            <person name="Kelly R.M."/>
            <person name="Woyke T."/>
        </authorList>
    </citation>
    <scope>NUCLEOTIDE SEQUENCE</scope>
    <source>
        <strain>177R1B</strain>
    </source>
</reference>
<dbReference type="PROSITE" id="PS51272">
    <property type="entry name" value="SLH"/>
    <property type="match status" value="1"/>
</dbReference>
<dbReference type="InterPro" id="IPR001119">
    <property type="entry name" value="SLH_dom"/>
</dbReference>
<feature type="domain" description="SLH" evidence="2">
    <location>
        <begin position="87"/>
        <end position="150"/>
    </location>
</feature>
<gene>
    <name evidence="3" type="ordered locus">Calkr_2453</name>
</gene>
<dbReference type="InterPro" id="IPR032812">
    <property type="entry name" value="SbsA_Ig"/>
</dbReference>
<proteinExistence type="predicted"/>
<accession>E4S7Y8</accession>
<dbReference type="Gene3D" id="2.60.40.1220">
    <property type="match status" value="5"/>
</dbReference>
<dbReference type="InterPro" id="IPR014755">
    <property type="entry name" value="Cu-Rt/internalin_Ig-like"/>
</dbReference>
<dbReference type="KEGG" id="cki:Calkr_2453"/>
<evidence type="ECO:0000313" key="4">
    <source>
        <dbReference type="Proteomes" id="UP000009256"/>
    </source>
</evidence>